<evidence type="ECO:0000313" key="3">
    <source>
        <dbReference type="Proteomes" id="UP000187261"/>
    </source>
</evidence>
<dbReference type="RefSeq" id="WP_076784318.1">
    <property type="nucleotide sequence ID" value="NZ_FTPU01000046.1"/>
</dbReference>
<reference evidence="3" key="1">
    <citation type="submission" date="2016-10" db="EMBL/GenBank/DDBJ databases">
        <authorList>
            <person name="Varghese N."/>
            <person name="Submissions S."/>
        </authorList>
    </citation>
    <scope>NUCLEOTIDE SEQUENCE [LARGE SCALE GENOMIC DNA]</scope>
    <source>
        <strain evidence="3">DSM 19482</strain>
    </source>
</reference>
<dbReference type="AlphaFoldDB" id="A0A1U7Q0Y4"/>
<dbReference type="InterPro" id="IPR010499">
    <property type="entry name" value="AraC_E-bd"/>
</dbReference>
<evidence type="ECO:0000313" key="2">
    <source>
        <dbReference type="EMBL" id="SIT98243.1"/>
    </source>
</evidence>
<organism evidence="2 3">
    <name type="scientific">Epilithonimonas bovis DSM 19482</name>
    <dbReference type="NCBI Taxonomy" id="1121284"/>
    <lineage>
        <taxon>Bacteria</taxon>
        <taxon>Pseudomonadati</taxon>
        <taxon>Bacteroidota</taxon>
        <taxon>Flavobacteriia</taxon>
        <taxon>Flavobacteriales</taxon>
        <taxon>Weeksellaceae</taxon>
        <taxon>Chryseobacterium group</taxon>
        <taxon>Epilithonimonas</taxon>
    </lineage>
</organism>
<proteinExistence type="predicted"/>
<keyword evidence="3" id="KW-1185">Reference proteome</keyword>
<dbReference type="Pfam" id="PF14526">
    <property type="entry name" value="Cass2"/>
    <property type="match status" value="1"/>
</dbReference>
<dbReference type="InterPro" id="IPR053182">
    <property type="entry name" value="YobU-like_regulator"/>
</dbReference>
<dbReference type="OrthoDB" id="9801008at2"/>
<name>A0A1U7Q0Y4_9FLAO</name>
<dbReference type="STRING" id="1121284.SAMN05660493_02981"/>
<keyword evidence="2" id="KW-0238">DNA-binding</keyword>
<dbReference type="EMBL" id="FTPU01000046">
    <property type="protein sequence ID" value="SIT98243.1"/>
    <property type="molecule type" value="Genomic_DNA"/>
</dbReference>
<evidence type="ECO:0000259" key="1">
    <source>
        <dbReference type="SMART" id="SM00871"/>
    </source>
</evidence>
<feature type="domain" description="AraC effector-binding" evidence="1">
    <location>
        <begin position="1"/>
        <end position="149"/>
    </location>
</feature>
<sequence length="149" mass="17458">MTNGFKIIGISTRTTNKDNQSKEDLGKLWERFFSEKIIEKVPNKKSFEIISIYTDYKSDFTDEYTTIIGLTVSTLDEIPDGLIGREFKSDNFQKFIAKGEMPKAVLDIWFDIWKRDNELNRKYSYDFEVYGEKSQNGENSEVEIYLSTK</sequence>
<gene>
    <name evidence="2" type="ORF">SAMN05660493_02981</name>
</gene>
<dbReference type="SUPFAM" id="SSF55136">
    <property type="entry name" value="Probable bacterial effector-binding domain"/>
    <property type="match status" value="1"/>
</dbReference>
<dbReference type="InterPro" id="IPR029441">
    <property type="entry name" value="Cass2"/>
</dbReference>
<dbReference type="GO" id="GO:0003677">
    <property type="term" value="F:DNA binding"/>
    <property type="evidence" value="ECO:0007669"/>
    <property type="project" value="UniProtKB-KW"/>
</dbReference>
<dbReference type="PANTHER" id="PTHR36444:SF2">
    <property type="entry name" value="TRANSCRIPTIONAL REGULATOR PROTEIN YOBU-RELATED"/>
    <property type="match status" value="1"/>
</dbReference>
<dbReference type="PANTHER" id="PTHR36444">
    <property type="entry name" value="TRANSCRIPTIONAL REGULATOR PROTEIN YOBU-RELATED"/>
    <property type="match status" value="1"/>
</dbReference>
<dbReference type="Gene3D" id="3.20.80.10">
    <property type="entry name" value="Regulatory factor, effector binding domain"/>
    <property type="match status" value="1"/>
</dbReference>
<dbReference type="InterPro" id="IPR011256">
    <property type="entry name" value="Reg_factor_effector_dom_sf"/>
</dbReference>
<protein>
    <submittedName>
        <fullName evidence="2">Predicted transcriptional regulator YdeE, contains AraC-type DNA-binding domain</fullName>
    </submittedName>
</protein>
<dbReference type="Proteomes" id="UP000187261">
    <property type="component" value="Unassembled WGS sequence"/>
</dbReference>
<accession>A0A1U7Q0Y4</accession>
<dbReference type="SMART" id="SM00871">
    <property type="entry name" value="AraC_E_bind"/>
    <property type="match status" value="1"/>
</dbReference>